<dbReference type="InterPro" id="IPR036388">
    <property type="entry name" value="WH-like_DNA-bd_sf"/>
</dbReference>
<feature type="domain" description="HTH marR-type" evidence="1">
    <location>
        <begin position="14"/>
        <end position="146"/>
    </location>
</feature>
<dbReference type="PANTHER" id="PTHR33164:SF101">
    <property type="entry name" value="TRANSCRIPTIONAL REPRESSOR MPRA"/>
    <property type="match status" value="1"/>
</dbReference>
<organism evidence="2">
    <name type="scientific">hydrothermal vent metagenome</name>
    <dbReference type="NCBI Taxonomy" id="652676"/>
    <lineage>
        <taxon>unclassified sequences</taxon>
        <taxon>metagenomes</taxon>
        <taxon>ecological metagenomes</taxon>
    </lineage>
</organism>
<accession>A0A3B1BTD2</accession>
<reference evidence="2" key="1">
    <citation type="submission" date="2018-06" db="EMBL/GenBank/DDBJ databases">
        <authorList>
            <person name="Zhirakovskaya E."/>
        </authorList>
    </citation>
    <scope>NUCLEOTIDE SEQUENCE</scope>
</reference>
<dbReference type="InterPro" id="IPR000835">
    <property type="entry name" value="HTH_MarR-typ"/>
</dbReference>
<evidence type="ECO:0000259" key="1">
    <source>
        <dbReference type="PROSITE" id="PS50995"/>
    </source>
</evidence>
<dbReference type="GO" id="GO:0003700">
    <property type="term" value="F:DNA-binding transcription factor activity"/>
    <property type="evidence" value="ECO:0007669"/>
    <property type="project" value="InterPro"/>
</dbReference>
<evidence type="ECO:0000313" key="2">
    <source>
        <dbReference type="EMBL" id="VAX21566.1"/>
    </source>
</evidence>
<dbReference type="PRINTS" id="PR00598">
    <property type="entry name" value="HTHMARR"/>
</dbReference>
<dbReference type="AlphaFoldDB" id="A0A3B1BTD2"/>
<dbReference type="SMART" id="SM00347">
    <property type="entry name" value="HTH_MARR"/>
    <property type="match status" value="1"/>
</dbReference>
<dbReference type="InterPro" id="IPR039422">
    <property type="entry name" value="MarR/SlyA-like"/>
</dbReference>
<dbReference type="PROSITE" id="PS50995">
    <property type="entry name" value="HTH_MARR_2"/>
    <property type="match status" value="1"/>
</dbReference>
<name>A0A3B1BTD2_9ZZZZ</name>
<proteinExistence type="predicted"/>
<dbReference type="GO" id="GO:0006950">
    <property type="term" value="P:response to stress"/>
    <property type="evidence" value="ECO:0007669"/>
    <property type="project" value="TreeGrafter"/>
</dbReference>
<protein>
    <recommendedName>
        <fullName evidence="1">HTH marR-type domain-containing protein</fullName>
    </recommendedName>
</protein>
<dbReference type="InterPro" id="IPR036390">
    <property type="entry name" value="WH_DNA-bd_sf"/>
</dbReference>
<gene>
    <name evidence="2" type="ORF">MNBD_NITROSPINAE01-1846</name>
</gene>
<dbReference type="Pfam" id="PF01047">
    <property type="entry name" value="MarR"/>
    <property type="match status" value="1"/>
</dbReference>
<dbReference type="EMBL" id="UOGC01000122">
    <property type="protein sequence ID" value="VAX21566.1"/>
    <property type="molecule type" value="Genomic_DNA"/>
</dbReference>
<sequence>MGTKYKGSPKEVSALNIFIKLSRCVESVMSELSPTLSKAGLTVSQFGIMESIYHLGPMCQKELASKILKSGGNITLVVDNLAKQGYVKRIRSEQDRRYSTVHLTAAGRRKISALFPKIVEKIVERMGTLTQKEQKAIGPILKKLGEGHK</sequence>
<dbReference type="Gene3D" id="1.10.10.10">
    <property type="entry name" value="Winged helix-like DNA-binding domain superfamily/Winged helix DNA-binding domain"/>
    <property type="match status" value="1"/>
</dbReference>
<dbReference type="PANTHER" id="PTHR33164">
    <property type="entry name" value="TRANSCRIPTIONAL REGULATOR, MARR FAMILY"/>
    <property type="match status" value="1"/>
</dbReference>
<dbReference type="SUPFAM" id="SSF46785">
    <property type="entry name" value="Winged helix' DNA-binding domain"/>
    <property type="match status" value="1"/>
</dbReference>